<dbReference type="RefSeq" id="WP_155335776.1">
    <property type="nucleotide sequence ID" value="NZ_BAAABN010000042.1"/>
</dbReference>
<dbReference type="OrthoDB" id="3211607at2"/>
<evidence type="ECO:0000313" key="3">
    <source>
        <dbReference type="Proteomes" id="UP000334990"/>
    </source>
</evidence>
<organism evidence="2 3">
    <name type="scientific">Acrocarpospora corrugata</name>
    <dbReference type="NCBI Taxonomy" id="35763"/>
    <lineage>
        <taxon>Bacteria</taxon>
        <taxon>Bacillati</taxon>
        <taxon>Actinomycetota</taxon>
        <taxon>Actinomycetes</taxon>
        <taxon>Streptosporangiales</taxon>
        <taxon>Streptosporangiaceae</taxon>
        <taxon>Acrocarpospora</taxon>
    </lineage>
</organism>
<accession>A0A5M3VX55</accession>
<evidence type="ECO:0008006" key="4">
    <source>
        <dbReference type="Google" id="ProtNLM"/>
    </source>
</evidence>
<evidence type="ECO:0000256" key="1">
    <source>
        <dbReference type="SAM" id="MobiDB-lite"/>
    </source>
</evidence>
<name>A0A5M3VX55_9ACTN</name>
<dbReference type="SUPFAM" id="SSF53448">
    <property type="entry name" value="Nucleotide-diphospho-sugar transferases"/>
    <property type="match status" value="1"/>
</dbReference>
<comment type="caution">
    <text evidence="2">The sequence shown here is derived from an EMBL/GenBank/DDBJ whole genome shotgun (WGS) entry which is preliminary data.</text>
</comment>
<sequence length="381" mass="42808">MPTEIERTHHHGSHRHLITEYDEPPTGPPAPVHAIVVPTIRHPRWLKHAARLAGYLGCPLVSLHSRNWSSAAQAERVVPPEVDLIAIDIGDVGQLNLPAFATDALLRGTIFDRVTDLSAKRNVGLALARMTGWERIVFLDDDIEVGALHEVSRAAALLDIYDVVGMRIGGYPDNSVVCHAYRETGGRQDSFVGGGALAVETTRNVSFFPNVYNEDWFYLLGEKSVRPLAVTGMVKQRPYDPFDREGRARDQEFGDVLAEGVYWLLDEGSGRGWSAAADHRHWERFLIRRRKFVEHVLRRVRASPETVKSDPKSMEASLLAALGRLSRIEPKFCVEYVEAWLEDRIRWEKYLGGLPKYPGRVGGAAEWLIGEGSRRTDRGHR</sequence>
<proteinExistence type="predicted"/>
<feature type="region of interest" description="Disordered" evidence="1">
    <location>
        <begin position="1"/>
        <end position="28"/>
    </location>
</feature>
<reference evidence="2 3" key="1">
    <citation type="submission" date="2019-10" db="EMBL/GenBank/DDBJ databases">
        <title>Whole genome shotgun sequence of Acrocarpospora corrugata NBRC 13972.</title>
        <authorList>
            <person name="Ichikawa N."/>
            <person name="Kimura A."/>
            <person name="Kitahashi Y."/>
            <person name="Komaki H."/>
            <person name="Oguchi A."/>
        </authorList>
    </citation>
    <scope>NUCLEOTIDE SEQUENCE [LARGE SCALE GENOMIC DNA]</scope>
    <source>
        <strain evidence="2 3">NBRC 13972</strain>
    </source>
</reference>
<dbReference type="Proteomes" id="UP000334990">
    <property type="component" value="Unassembled WGS sequence"/>
</dbReference>
<protein>
    <recommendedName>
        <fullName evidence="4">Glycosyltransferase 2-like domain-containing protein</fullName>
    </recommendedName>
</protein>
<dbReference type="EMBL" id="BLAD01000040">
    <property type="protein sequence ID" value="GER99360.1"/>
    <property type="molecule type" value="Genomic_DNA"/>
</dbReference>
<gene>
    <name evidence="2" type="ORF">Acor_14240</name>
</gene>
<dbReference type="InterPro" id="IPR029044">
    <property type="entry name" value="Nucleotide-diphossugar_trans"/>
</dbReference>
<dbReference type="AlphaFoldDB" id="A0A5M3VX55"/>
<evidence type="ECO:0000313" key="2">
    <source>
        <dbReference type="EMBL" id="GER99360.1"/>
    </source>
</evidence>
<keyword evidence="3" id="KW-1185">Reference proteome</keyword>